<dbReference type="InterPro" id="IPR013096">
    <property type="entry name" value="Cupin_2"/>
</dbReference>
<dbReference type="InterPro" id="IPR050807">
    <property type="entry name" value="TransReg_Diox_bact_type"/>
</dbReference>
<dbReference type="GO" id="GO:0003677">
    <property type="term" value="F:DNA binding"/>
    <property type="evidence" value="ECO:0007669"/>
    <property type="project" value="UniProtKB-KW"/>
</dbReference>
<reference evidence="5" key="1">
    <citation type="submission" date="2009-07" db="EMBL/GenBank/DDBJ databases">
        <authorList>
            <consortium name="US DOE Joint Genome Institute (JGI-PGF)"/>
            <person name="Lucas S."/>
            <person name="Copeland A."/>
            <person name="Lapidus A."/>
            <person name="Glavina del Rio T."/>
            <person name="Tice H."/>
            <person name="Bruce D."/>
            <person name="Goodwin L."/>
            <person name="Pitluck S."/>
            <person name="Larimer F."/>
            <person name="Land M.L."/>
            <person name="Mouttaki H."/>
            <person name="He Z."/>
            <person name="Zhou J."/>
            <person name="Hemme C.L."/>
        </authorList>
    </citation>
    <scope>NUCLEOTIDE SEQUENCE</scope>
    <source>
        <strain evidence="5">DSM 2782</strain>
    </source>
</reference>
<dbReference type="Gene3D" id="2.60.120.10">
    <property type="entry name" value="Jelly Rolls"/>
    <property type="match status" value="1"/>
</dbReference>
<dbReference type="OrthoDB" id="9781521at2"/>
<accession>F1TF55</accession>
<dbReference type="PROSITE" id="PS50943">
    <property type="entry name" value="HTH_CROC1"/>
    <property type="match status" value="1"/>
</dbReference>
<dbReference type="SMART" id="SM00530">
    <property type="entry name" value="HTH_XRE"/>
    <property type="match status" value="1"/>
</dbReference>
<keyword evidence="3" id="KW-0804">Transcription</keyword>
<proteinExistence type="predicted"/>
<dbReference type="SUPFAM" id="SSF47413">
    <property type="entry name" value="lambda repressor-like DNA-binding domains"/>
    <property type="match status" value="1"/>
</dbReference>
<dbReference type="SUPFAM" id="SSF51182">
    <property type="entry name" value="RmlC-like cupins"/>
    <property type="match status" value="1"/>
</dbReference>
<evidence type="ECO:0000256" key="1">
    <source>
        <dbReference type="ARBA" id="ARBA00023015"/>
    </source>
</evidence>
<dbReference type="PANTHER" id="PTHR46797">
    <property type="entry name" value="HTH-TYPE TRANSCRIPTIONAL REGULATOR"/>
    <property type="match status" value="1"/>
</dbReference>
<reference evidence="5" key="2">
    <citation type="submission" date="2011-01" db="EMBL/GenBank/DDBJ databases">
        <title>The Non-contiguous Finished genome of Clostridium papyrosolvens.</title>
        <authorList>
            <person name="Lucas S."/>
            <person name="Copeland A."/>
            <person name="Lapidus A."/>
            <person name="Cheng J.-F."/>
            <person name="Goodwin L."/>
            <person name="Pitluck S."/>
            <person name="Misra M."/>
            <person name="Chertkov O."/>
            <person name="Detter J.C."/>
            <person name="Han C."/>
            <person name="Tapia R."/>
            <person name="Land M."/>
            <person name="Hauser L."/>
            <person name="Kyrpides N."/>
            <person name="Ivanova N."/>
            <person name="Pagani I."/>
            <person name="Mouttaki H."/>
            <person name="He Z."/>
            <person name="Zhou J."/>
            <person name="Hemme C.L."/>
            <person name="Woyke T."/>
        </authorList>
    </citation>
    <scope>NUCLEOTIDE SEQUENCE [LARGE SCALE GENOMIC DNA]</scope>
    <source>
        <strain evidence="5">DSM 2782</strain>
    </source>
</reference>
<feature type="domain" description="HTH cro/C1-type" evidence="4">
    <location>
        <begin position="12"/>
        <end position="66"/>
    </location>
</feature>
<dbReference type="AlphaFoldDB" id="F1TF55"/>
<gene>
    <name evidence="5" type="ORF">Cpap_1188</name>
</gene>
<organism evidence="5 6">
    <name type="scientific">Ruminiclostridium papyrosolvens DSM 2782</name>
    <dbReference type="NCBI Taxonomy" id="588581"/>
    <lineage>
        <taxon>Bacteria</taxon>
        <taxon>Bacillati</taxon>
        <taxon>Bacillota</taxon>
        <taxon>Clostridia</taxon>
        <taxon>Eubacteriales</taxon>
        <taxon>Oscillospiraceae</taxon>
        <taxon>Ruminiclostridium</taxon>
    </lineage>
</organism>
<dbReference type="EMBL" id="ACXX02000010">
    <property type="protein sequence ID" value="EGD46993.1"/>
    <property type="molecule type" value="Genomic_DNA"/>
</dbReference>
<dbReference type="PANTHER" id="PTHR46797:SF23">
    <property type="entry name" value="HTH-TYPE TRANSCRIPTIONAL REGULATOR SUTR"/>
    <property type="match status" value="1"/>
</dbReference>
<dbReference type="InterPro" id="IPR011051">
    <property type="entry name" value="RmlC_Cupin_sf"/>
</dbReference>
<dbReference type="RefSeq" id="WP_004620575.1">
    <property type="nucleotide sequence ID" value="NZ_ACXX02000010.1"/>
</dbReference>
<evidence type="ECO:0000313" key="6">
    <source>
        <dbReference type="Proteomes" id="UP000003860"/>
    </source>
</evidence>
<evidence type="ECO:0000256" key="2">
    <source>
        <dbReference type="ARBA" id="ARBA00023125"/>
    </source>
</evidence>
<sequence>MDNLSNIISENLKRVREEKKLSLDTVAKLSGVSKSMLGQIERCEVNPTVSTMWKIANGLKVSFSQLVNHTETNVEIVDIKNLKPLLEDEGRVRIYPTFSFDSTRRFEIYSLEFQTNGYLSTEPHLQGVQEFLTVYSGELTVTVGEKSFVVHEGKAIRFKADEPHSYKNTGGANCLLDMVIFYPD</sequence>
<dbReference type="GO" id="GO:0003700">
    <property type="term" value="F:DNA-binding transcription factor activity"/>
    <property type="evidence" value="ECO:0007669"/>
    <property type="project" value="TreeGrafter"/>
</dbReference>
<evidence type="ECO:0000313" key="5">
    <source>
        <dbReference type="EMBL" id="EGD46993.1"/>
    </source>
</evidence>
<dbReference type="STRING" id="588581.Cpap_1188"/>
<dbReference type="GO" id="GO:0005829">
    <property type="term" value="C:cytosol"/>
    <property type="evidence" value="ECO:0007669"/>
    <property type="project" value="TreeGrafter"/>
</dbReference>
<dbReference type="InterPro" id="IPR014710">
    <property type="entry name" value="RmlC-like_jellyroll"/>
</dbReference>
<dbReference type="Pfam" id="PF01381">
    <property type="entry name" value="HTH_3"/>
    <property type="match status" value="1"/>
</dbReference>
<keyword evidence="1" id="KW-0805">Transcription regulation</keyword>
<dbReference type="Pfam" id="PF07883">
    <property type="entry name" value="Cupin_2"/>
    <property type="match status" value="1"/>
</dbReference>
<dbReference type="Proteomes" id="UP000003860">
    <property type="component" value="Unassembled WGS sequence"/>
</dbReference>
<dbReference type="InterPro" id="IPR001387">
    <property type="entry name" value="Cro/C1-type_HTH"/>
</dbReference>
<dbReference type="CDD" id="cd02209">
    <property type="entry name" value="cupin_XRE_C"/>
    <property type="match status" value="1"/>
</dbReference>
<name>F1TF55_9FIRM</name>
<keyword evidence="2" id="KW-0238">DNA-binding</keyword>
<dbReference type="eggNOG" id="COG1396">
    <property type="taxonomic scope" value="Bacteria"/>
</dbReference>
<comment type="caution">
    <text evidence="5">The sequence shown here is derived from an EMBL/GenBank/DDBJ whole genome shotgun (WGS) entry which is preliminary data.</text>
</comment>
<keyword evidence="6" id="KW-1185">Reference proteome</keyword>
<dbReference type="eggNOG" id="COG1917">
    <property type="taxonomic scope" value="Bacteria"/>
</dbReference>
<dbReference type="InterPro" id="IPR010982">
    <property type="entry name" value="Lambda_DNA-bd_dom_sf"/>
</dbReference>
<dbReference type="Gene3D" id="1.10.260.40">
    <property type="entry name" value="lambda repressor-like DNA-binding domains"/>
    <property type="match status" value="1"/>
</dbReference>
<dbReference type="CDD" id="cd00093">
    <property type="entry name" value="HTH_XRE"/>
    <property type="match status" value="1"/>
</dbReference>
<evidence type="ECO:0000256" key="3">
    <source>
        <dbReference type="ARBA" id="ARBA00023163"/>
    </source>
</evidence>
<protein>
    <submittedName>
        <fullName evidence="5">Helix-turn-helix domain protein</fullName>
    </submittedName>
</protein>
<evidence type="ECO:0000259" key="4">
    <source>
        <dbReference type="PROSITE" id="PS50943"/>
    </source>
</evidence>